<dbReference type="InterPro" id="IPR051906">
    <property type="entry name" value="TolC-like"/>
</dbReference>
<sequence>MRSDVAALYARILRHFSRPLLRPRVVVALPLLALAGVVAGGCAIDRQKEIDLYRQVLDGPDTRPTEYAVGEPLTLTTALQLANQHNEQLALAGEDYVQALIDKDRAAVNFFPTITLVPSYSIADADDDSGGRRVSGGGTADPNELLNRSSLSTGDGRLDVPVNANVNVFRGFRDVANIRRAGADIDRFKALLLDLKATVMLDVASTYYQVLRSEATVRVLESSSQIQNARVSEMRARDRVGSARKLDVAQAEAQAANTRAQLASARADVRNSRTLLAFLIDAPTKGAPLVDRLEVPPEPVDLEATMERAEASRQDLVAARAAVRAAGQNVQGAIGQYYPSISVNFNYYLSRQSSPENSLWNALVSLNLPIFTAGRIHADVRTAMSQLRQAELNEQYLRRRILQQATTAIENLQTSARRLVELRIAVDAAQQALDVAEGSYAAGTGIYLERLVAQDQLLNAQLQLASEEYNLKLQYLNLLRVIGELRRPPTEGAATQPSTRLLTTTRPADTQPATATQPATRPLP</sequence>
<evidence type="ECO:0000256" key="2">
    <source>
        <dbReference type="ARBA" id="ARBA00007613"/>
    </source>
</evidence>
<dbReference type="RefSeq" id="WP_206290816.1">
    <property type="nucleotide sequence ID" value="NZ_CP063458.1"/>
</dbReference>
<keyword evidence="7" id="KW-0998">Cell outer membrane</keyword>
<evidence type="ECO:0000256" key="1">
    <source>
        <dbReference type="ARBA" id="ARBA00004442"/>
    </source>
</evidence>
<dbReference type="GO" id="GO:0009279">
    <property type="term" value="C:cell outer membrane"/>
    <property type="evidence" value="ECO:0007669"/>
    <property type="project" value="UniProtKB-SubCell"/>
</dbReference>
<evidence type="ECO:0000313" key="10">
    <source>
        <dbReference type="Proteomes" id="UP000593765"/>
    </source>
</evidence>
<dbReference type="Proteomes" id="UP000593765">
    <property type="component" value="Chromosome"/>
</dbReference>
<keyword evidence="3" id="KW-0813">Transport</keyword>
<comment type="similarity">
    <text evidence="2">Belongs to the outer membrane factor (OMF) (TC 1.B.17) family.</text>
</comment>
<evidence type="ECO:0000313" key="9">
    <source>
        <dbReference type="EMBL" id="QOV87901.1"/>
    </source>
</evidence>
<keyword evidence="5" id="KW-0812">Transmembrane</keyword>
<dbReference type="Pfam" id="PF02321">
    <property type="entry name" value="OEP"/>
    <property type="match status" value="2"/>
</dbReference>
<comment type="subcellular location">
    <subcellularLocation>
        <location evidence="1">Cell outer membrane</location>
    </subcellularLocation>
</comment>
<feature type="compositionally biased region" description="Low complexity" evidence="8">
    <location>
        <begin position="503"/>
        <end position="524"/>
    </location>
</feature>
<evidence type="ECO:0000256" key="7">
    <source>
        <dbReference type="ARBA" id="ARBA00023237"/>
    </source>
</evidence>
<gene>
    <name evidence="9" type="ORF">IPV69_16630</name>
</gene>
<keyword evidence="10" id="KW-1185">Reference proteome</keyword>
<feature type="region of interest" description="Disordered" evidence="8">
    <location>
        <begin position="127"/>
        <end position="152"/>
    </location>
</feature>
<dbReference type="EMBL" id="CP063458">
    <property type="protein sequence ID" value="QOV87901.1"/>
    <property type="molecule type" value="Genomic_DNA"/>
</dbReference>
<evidence type="ECO:0000256" key="8">
    <source>
        <dbReference type="SAM" id="MobiDB-lite"/>
    </source>
</evidence>
<dbReference type="PANTHER" id="PTHR30026">
    <property type="entry name" value="OUTER MEMBRANE PROTEIN TOLC"/>
    <property type="match status" value="1"/>
</dbReference>
<keyword evidence="4" id="KW-1134">Transmembrane beta strand</keyword>
<evidence type="ECO:0000256" key="5">
    <source>
        <dbReference type="ARBA" id="ARBA00022692"/>
    </source>
</evidence>
<dbReference type="AlphaFoldDB" id="A0A7M2WSW0"/>
<dbReference type="GO" id="GO:0015288">
    <property type="term" value="F:porin activity"/>
    <property type="evidence" value="ECO:0007669"/>
    <property type="project" value="TreeGrafter"/>
</dbReference>
<evidence type="ECO:0000256" key="4">
    <source>
        <dbReference type="ARBA" id="ARBA00022452"/>
    </source>
</evidence>
<feature type="region of interest" description="Disordered" evidence="8">
    <location>
        <begin position="489"/>
        <end position="524"/>
    </location>
</feature>
<dbReference type="PANTHER" id="PTHR30026:SF20">
    <property type="entry name" value="OUTER MEMBRANE PROTEIN TOLC"/>
    <property type="match status" value="1"/>
</dbReference>
<keyword evidence="6" id="KW-0472">Membrane</keyword>
<feature type="compositionally biased region" description="Polar residues" evidence="8">
    <location>
        <begin position="493"/>
        <end position="502"/>
    </location>
</feature>
<dbReference type="GO" id="GO:1990281">
    <property type="term" value="C:efflux pump complex"/>
    <property type="evidence" value="ECO:0007669"/>
    <property type="project" value="TreeGrafter"/>
</dbReference>
<reference evidence="9 10" key="1">
    <citation type="submission" date="2020-10" db="EMBL/GenBank/DDBJ databases">
        <title>Wide distribution of Phycisphaera-like planctomycetes from WD2101 soil group in peatlands and genome analysis of the first cultivated representative.</title>
        <authorList>
            <person name="Dedysh S.N."/>
            <person name="Beletsky A.V."/>
            <person name="Ivanova A."/>
            <person name="Kulichevskaya I.S."/>
            <person name="Suzina N.E."/>
            <person name="Philippov D.A."/>
            <person name="Rakitin A.L."/>
            <person name="Mardanov A.V."/>
            <person name="Ravin N.V."/>
        </authorList>
    </citation>
    <scope>NUCLEOTIDE SEQUENCE [LARGE SCALE GENOMIC DNA]</scope>
    <source>
        <strain evidence="9 10">M1803</strain>
    </source>
</reference>
<protein>
    <submittedName>
        <fullName evidence="9">TolC family protein</fullName>
    </submittedName>
</protein>
<organism evidence="9 10">
    <name type="scientific">Humisphaera borealis</name>
    <dbReference type="NCBI Taxonomy" id="2807512"/>
    <lineage>
        <taxon>Bacteria</taxon>
        <taxon>Pseudomonadati</taxon>
        <taxon>Planctomycetota</taxon>
        <taxon>Phycisphaerae</taxon>
        <taxon>Tepidisphaerales</taxon>
        <taxon>Tepidisphaeraceae</taxon>
        <taxon>Humisphaera</taxon>
    </lineage>
</organism>
<dbReference type="GO" id="GO:0015562">
    <property type="term" value="F:efflux transmembrane transporter activity"/>
    <property type="evidence" value="ECO:0007669"/>
    <property type="project" value="InterPro"/>
</dbReference>
<dbReference type="Gene3D" id="1.20.1600.10">
    <property type="entry name" value="Outer membrane efflux proteins (OEP)"/>
    <property type="match status" value="1"/>
</dbReference>
<proteinExistence type="inferred from homology"/>
<evidence type="ECO:0000256" key="3">
    <source>
        <dbReference type="ARBA" id="ARBA00022448"/>
    </source>
</evidence>
<accession>A0A7M2WSW0</accession>
<dbReference type="SUPFAM" id="SSF56954">
    <property type="entry name" value="Outer membrane efflux proteins (OEP)"/>
    <property type="match status" value="1"/>
</dbReference>
<name>A0A7M2WSW0_9BACT</name>
<evidence type="ECO:0000256" key="6">
    <source>
        <dbReference type="ARBA" id="ARBA00023136"/>
    </source>
</evidence>
<dbReference type="KEGG" id="hbs:IPV69_16630"/>
<dbReference type="InterPro" id="IPR003423">
    <property type="entry name" value="OMP_efflux"/>
</dbReference>